<reference evidence="2" key="1">
    <citation type="submission" date="2022-11" db="UniProtKB">
        <authorList>
            <consortium name="WormBaseParasite"/>
        </authorList>
    </citation>
    <scope>IDENTIFICATION</scope>
</reference>
<accession>A0A914EPS5</accession>
<sequence>MTTFYRLQCLEFEEELEDHIECLKTYATNADEVCQHKCTTKSDKMEKKDETQKSLCKSVECSTYCYYREFSKTCPEAKDLLMVSMEQFP</sequence>
<proteinExistence type="predicted"/>
<name>A0A914EPS5_9BILA</name>
<organism evidence="1 2">
    <name type="scientific">Acrobeloides nanus</name>
    <dbReference type="NCBI Taxonomy" id="290746"/>
    <lineage>
        <taxon>Eukaryota</taxon>
        <taxon>Metazoa</taxon>
        <taxon>Ecdysozoa</taxon>
        <taxon>Nematoda</taxon>
        <taxon>Chromadorea</taxon>
        <taxon>Rhabditida</taxon>
        <taxon>Tylenchina</taxon>
        <taxon>Cephalobomorpha</taxon>
        <taxon>Cephaloboidea</taxon>
        <taxon>Cephalobidae</taxon>
        <taxon>Acrobeloides</taxon>
    </lineage>
</organism>
<evidence type="ECO:0000313" key="2">
    <source>
        <dbReference type="WBParaSite" id="ACRNAN_scaffold9590.g23968.t1"/>
    </source>
</evidence>
<dbReference type="Proteomes" id="UP000887540">
    <property type="component" value="Unplaced"/>
</dbReference>
<dbReference type="AlphaFoldDB" id="A0A914EPS5"/>
<dbReference type="WBParaSite" id="ACRNAN_scaffold9590.g23968.t1">
    <property type="protein sequence ID" value="ACRNAN_scaffold9590.g23968.t1"/>
    <property type="gene ID" value="ACRNAN_scaffold9590.g23968"/>
</dbReference>
<keyword evidence="1" id="KW-1185">Reference proteome</keyword>
<protein>
    <submittedName>
        <fullName evidence="2">Uncharacterized protein</fullName>
    </submittedName>
</protein>
<evidence type="ECO:0000313" key="1">
    <source>
        <dbReference type="Proteomes" id="UP000887540"/>
    </source>
</evidence>